<reference evidence="3" key="1">
    <citation type="submission" date="2013-09" db="EMBL/GenBank/DDBJ databases">
        <title>Corchorus olitorius genome sequencing.</title>
        <authorList>
            <person name="Alam M."/>
            <person name="Haque M.S."/>
            <person name="Islam M.S."/>
            <person name="Emdad E.M."/>
            <person name="Islam M.M."/>
            <person name="Ahmed B."/>
            <person name="Halim A."/>
            <person name="Hossen Q.M.M."/>
            <person name="Hossain M.Z."/>
            <person name="Ahmed R."/>
            <person name="Khan M.M."/>
            <person name="Islam R."/>
            <person name="Rashid M.M."/>
            <person name="Khan S.A."/>
            <person name="Rahman M.S."/>
            <person name="Alam M."/>
            <person name="Yahiya A.S."/>
            <person name="Khan M.S."/>
            <person name="Azam M.S."/>
            <person name="Haque T."/>
            <person name="Lashkar M.Z.H."/>
            <person name="Akhand A.I."/>
            <person name="Morshed G."/>
            <person name="Roy S."/>
            <person name="Uddin K.S."/>
            <person name="Rabeya T."/>
            <person name="Hossain A.S."/>
            <person name="Chowdhury A."/>
            <person name="Snigdha A.R."/>
            <person name="Mortoza M.S."/>
            <person name="Matin S.A."/>
            <person name="Hoque S.M.E."/>
            <person name="Islam M.K."/>
            <person name="Roy D.K."/>
            <person name="Haider R."/>
            <person name="Moosa M.M."/>
            <person name="Elias S.M."/>
            <person name="Hasan A.M."/>
            <person name="Jahan S."/>
            <person name="Shafiuddin M."/>
            <person name="Mahmood N."/>
            <person name="Shommy N.S."/>
        </authorList>
    </citation>
    <scope>NUCLEOTIDE SEQUENCE [LARGE SCALE GENOMIC DNA]</scope>
    <source>
        <strain evidence="3">cv. O-4</strain>
    </source>
</reference>
<comment type="caution">
    <text evidence="2">The sequence shown here is derived from an EMBL/GenBank/DDBJ whole genome shotgun (WGS) entry which is preliminary data.</text>
</comment>
<gene>
    <name evidence="2" type="ORF">COLO4_26287</name>
</gene>
<keyword evidence="2" id="KW-0418">Kinase</keyword>
<sequence length="230" mass="25395">MQALTLILELNKAGEMIWNHSCISYEEGTKKQKYDKISEKKMLTPVECPHLVTTLLFKSSGYQFDYVFDWTILKYPQLTSRSRQWVSSGKAALNAGISAEKPEKPSGSGHLSDHSKQKVSEKASPSKDAVGISCHKLCSIHSQIMILEGSEILPPALAACLTGLLPQAVDQPLLWGPVTFDQVGFFQVVVVSPQARDFIMAPSRNLLFPKLQPQKVSMKIGIIAPITIQD</sequence>
<accession>A0A1R3HXR1</accession>
<dbReference type="AlphaFoldDB" id="A0A1R3HXR1"/>
<keyword evidence="3" id="KW-1185">Reference proteome</keyword>
<dbReference type="STRING" id="93759.A0A1R3HXR1"/>
<evidence type="ECO:0000313" key="2">
    <source>
        <dbReference type="EMBL" id="OMO75100.1"/>
    </source>
</evidence>
<dbReference type="OrthoDB" id="5800476at2759"/>
<dbReference type="Proteomes" id="UP000187203">
    <property type="component" value="Unassembled WGS sequence"/>
</dbReference>
<organism evidence="2 3">
    <name type="scientific">Corchorus olitorius</name>
    <dbReference type="NCBI Taxonomy" id="93759"/>
    <lineage>
        <taxon>Eukaryota</taxon>
        <taxon>Viridiplantae</taxon>
        <taxon>Streptophyta</taxon>
        <taxon>Embryophyta</taxon>
        <taxon>Tracheophyta</taxon>
        <taxon>Spermatophyta</taxon>
        <taxon>Magnoliopsida</taxon>
        <taxon>eudicotyledons</taxon>
        <taxon>Gunneridae</taxon>
        <taxon>Pentapetalae</taxon>
        <taxon>rosids</taxon>
        <taxon>malvids</taxon>
        <taxon>Malvales</taxon>
        <taxon>Malvaceae</taxon>
        <taxon>Grewioideae</taxon>
        <taxon>Apeibeae</taxon>
        <taxon>Corchorus</taxon>
    </lineage>
</organism>
<evidence type="ECO:0000313" key="3">
    <source>
        <dbReference type="Proteomes" id="UP000187203"/>
    </source>
</evidence>
<proteinExistence type="predicted"/>
<protein>
    <submittedName>
        <fullName evidence="2">Casein kinase I isoform delta-like isoform 1</fullName>
    </submittedName>
</protein>
<name>A0A1R3HXR1_9ROSI</name>
<dbReference type="EMBL" id="AWUE01019230">
    <property type="protein sequence ID" value="OMO75100.1"/>
    <property type="molecule type" value="Genomic_DNA"/>
</dbReference>
<feature type="region of interest" description="Disordered" evidence="1">
    <location>
        <begin position="99"/>
        <end position="127"/>
    </location>
</feature>
<dbReference type="GO" id="GO:0016301">
    <property type="term" value="F:kinase activity"/>
    <property type="evidence" value="ECO:0007669"/>
    <property type="project" value="UniProtKB-KW"/>
</dbReference>
<feature type="compositionally biased region" description="Basic and acidic residues" evidence="1">
    <location>
        <begin position="111"/>
        <end position="125"/>
    </location>
</feature>
<evidence type="ECO:0000256" key="1">
    <source>
        <dbReference type="SAM" id="MobiDB-lite"/>
    </source>
</evidence>
<keyword evidence="2" id="KW-0808">Transferase</keyword>